<evidence type="ECO:0000313" key="11">
    <source>
        <dbReference type="EMBL" id="EDW91397.2"/>
    </source>
</evidence>
<reference evidence="11 12" key="2">
    <citation type="journal article" date="2007" name="PLoS Biol.">
        <title>Principles of genome evolution in the Drosophila melanogaster species group.</title>
        <authorList>
            <person name="Ranz J.M."/>
            <person name="Maurin D."/>
            <person name="Chan Y.S."/>
            <person name="von Grotthuss M."/>
            <person name="Hillier L.W."/>
            <person name="Roote J."/>
            <person name="Ashburner M."/>
            <person name="Bergman C.M."/>
        </authorList>
    </citation>
    <scope>NUCLEOTIDE SEQUENCE [LARGE SCALE GENOMIC DNA]</scope>
    <source>
        <strain evidence="12">Tai18E2 / Tucson 14021-0261.01</strain>
    </source>
</reference>
<sequence>MSGTKQANLKMEQILSRRRRYKIKNAKRGIFKFLPDLGCKSVKGIRHQIKDMLSLLLPSSHFYKNSLRFYKRCSKPDRREFQRISLAIGVGFLIMGLIGFVVKLMHIPIVNIIMD</sequence>
<dbReference type="OrthoDB" id="2401875at2759"/>
<comment type="subcellular location">
    <subcellularLocation>
        <location evidence="1">Endoplasmic reticulum membrane</location>
        <topology evidence="1">Single-pass membrane protein</topology>
    </subcellularLocation>
</comment>
<dbReference type="GO" id="GO:0006886">
    <property type="term" value="P:intracellular protein transport"/>
    <property type="evidence" value="ECO:0007669"/>
    <property type="project" value="InterPro"/>
</dbReference>
<evidence type="ECO:0000256" key="6">
    <source>
        <dbReference type="ARBA" id="ARBA00022927"/>
    </source>
</evidence>
<reference evidence="11 12" key="1">
    <citation type="journal article" date="2007" name="Nature">
        <title>Evolution of genes and genomes on the Drosophila phylogeny.</title>
        <authorList>
            <consortium name="Drosophila 12 Genomes Consortium"/>
            <person name="Clark A.G."/>
            <person name="Eisen M.B."/>
            <person name="Smith D.R."/>
            <person name="Bergman C.M."/>
            <person name="Oliver B."/>
            <person name="Markow T.A."/>
            <person name="Kaufman T.C."/>
            <person name="Kellis M."/>
            <person name="Gelbart W."/>
            <person name="Iyer V.N."/>
            <person name="Pollard D.A."/>
            <person name="Sackton T.B."/>
            <person name="Larracuente A.M."/>
            <person name="Singh N.D."/>
            <person name="Abad J.P."/>
            <person name="Abt D.N."/>
            <person name="Adryan B."/>
            <person name="Aguade M."/>
            <person name="Akashi H."/>
            <person name="Anderson W.W."/>
            <person name="Aquadro C.F."/>
            <person name="Ardell D.H."/>
            <person name="Arguello R."/>
            <person name="Artieri C.G."/>
            <person name="Barbash D.A."/>
            <person name="Barker D."/>
            <person name="Barsanti P."/>
            <person name="Batterham P."/>
            <person name="Batzoglou S."/>
            <person name="Begun D."/>
            <person name="Bhutkar A."/>
            <person name="Blanco E."/>
            <person name="Bosak S.A."/>
            <person name="Bradley R.K."/>
            <person name="Brand A.D."/>
            <person name="Brent M.R."/>
            <person name="Brooks A.N."/>
            <person name="Brown R.H."/>
            <person name="Butlin R.K."/>
            <person name="Caggese C."/>
            <person name="Calvi B.R."/>
            <person name="Bernardo de Carvalho A."/>
            <person name="Caspi A."/>
            <person name="Castrezana S."/>
            <person name="Celniker S.E."/>
            <person name="Chang J.L."/>
            <person name="Chapple C."/>
            <person name="Chatterji S."/>
            <person name="Chinwalla A."/>
            <person name="Civetta A."/>
            <person name="Clifton S.W."/>
            <person name="Comeron J.M."/>
            <person name="Costello J.C."/>
            <person name="Coyne J.A."/>
            <person name="Daub J."/>
            <person name="David R.G."/>
            <person name="Delcher A.L."/>
            <person name="Delehaunty K."/>
            <person name="Do C.B."/>
            <person name="Ebling H."/>
            <person name="Edwards K."/>
            <person name="Eickbush T."/>
            <person name="Evans J.D."/>
            <person name="Filipski A."/>
            <person name="Findeiss S."/>
            <person name="Freyhult E."/>
            <person name="Fulton L."/>
            <person name="Fulton R."/>
            <person name="Garcia A.C."/>
            <person name="Gardiner A."/>
            <person name="Garfield D.A."/>
            <person name="Garvin B.E."/>
            <person name="Gibson G."/>
            <person name="Gilbert D."/>
            <person name="Gnerre S."/>
            <person name="Godfrey J."/>
            <person name="Good R."/>
            <person name="Gotea V."/>
            <person name="Gravely B."/>
            <person name="Greenberg A.J."/>
            <person name="Griffiths-Jones S."/>
            <person name="Gross S."/>
            <person name="Guigo R."/>
            <person name="Gustafson E.A."/>
            <person name="Haerty W."/>
            <person name="Hahn M.W."/>
            <person name="Halligan D.L."/>
            <person name="Halpern A.L."/>
            <person name="Halter G.M."/>
            <person name="Han M.V."/>
            <person name="Heger A."/>
            <person name="Hillier L."/>
            <person name="Hinrichs A.S."/>
            <person name="Holmes I."/>
            <person name="Hoskins R.A."/>
            <person name="Hubisz M.J."/>
            <person name="Hultmark D."/>
            <person name="Huntley M.A."/>
            <person name="Jaffe D.B."/>
            <person name="Jagadeeshan S."/>
            <person name="Jeck W.R."/>
            <person name="Johnson J."/>
            <person name="Jones C.D."/>
            <person name="Jordan W.C."/>
            <person name="Karpen G.H."/>
            <person name="Kataoka E."/>
            <person name="Keightley P.D."/>
            <person name="Kheradpour P."/>
            <person name="Kirkness E.F."/>
            <person name="Koerich L.B."/>
            <person name="Kristiansen K."/>
            <person name="Kudrna D."/>
            <person name="Kulathinal R.J."/>
            <person name="Kumar S."/>
            <person name="Kwok R."/>
            <person name="Lander E."/>
            <person name="Langley C.H."/>
            <person name="Lapoint R."/>
            <person name="Lazzaro B.P."/>
            <person name="Lee S.J."/>
            <person name="Levesque L."/>
            <person name="Li R."/>
            <person name="Lin C.F."/>
            <person name="Lin M.F."/>
            <person name="Lindblad-Toh K."/>
            <person name="Llopart A."/>
            <person name="Long M."/>
            <person name="Low L."/>
            <person name="Lozovsky E."/>
            <person name="Lu J."/>
            <person name="Luo M."/>
            <person name="Machado C.A."/>
            <person name="Makalowski W."/>
            <person name="Marzo M."/>
            <person name="Matsuda M."/>
            <person name="Matzkin L."/>
            <person name="McAllister B."/>
            <person name="McBride C.S."/>
            <person name="McKernan B."/>
            <person name="McKernan K."/>
            <person name="Mendez-Lago M."/>
            <person name="Minx P."/>
            <person name="Mollenhauer M.U."/>
            <person name="Montooth K."/>
            <person name="Mount S.M."/>
            <person name="Mu X."/>
            <person name="Myers E."/>
            <person name="Negre B."/>
            <person name="Newfeld S."/>
            <person name="Nielsen R."/>
            <person name="Noor M.A."/>
            <person name="O'Grady P."/>
            <person name="Pachter L."/>
            <person name="Papaceit M."/>
            <person name="Parisi M.J."/>
            <person name="Parisi M."/>
            <person name="Parts L."/>
            <person name="Pedersen J.S."/>
            <person name="Pesole G."/>
            <person name="Phillippy A.M."/>
            <person name="Ponting C.P."/>
            <person name="Pop M."/>
            <person name="Porcelli D."/>
            <person name="Powell J.R."/>
            <person name="Prohaska S."/>
            <person name="Pruitt K."/>
            <person name="Puig M."/>
            <person name="Quesneville H."/>
            <person name="Ram K.R."/>
            <person name="Rand D."/>
            <person name="Rasmussen M.D."/>
            <person name="Reed L.K."/>
            <person name="Reenan R."/>
            <person name="Reily A."/>
            <person name="Remington K.A."/>
            <person name="Rieger T.T."/>
            <person name="Ritchie M.G."/>
            <person name="Robin C."/>
            <person name="Rogers Y.H."/>
            <person name="Rohde C."/>
            <person name="Rozas J."/>
            <person name="Rubenfield M.J."/>
            <person name="Ruiz A."/>
            <person name="Russo S."/>
            <person name="Salzberg S.L."/>
            <person name="Sanchez-Gracia A."/>
            <person name="Saranga D.J."/>
            <person name="Sato H."/>
            <person name="Schaeffer S.W."/>
            <person name="Schatz M.C."/>
            <person name="Schlenke T."/>
            <person name="Schwartz R."/>
            <person name="Segarra C."/>
            <person name="Singh R.S."/>
            <person name="Sirot L."/>
            <person name="Sirota M."/>
            <person name="Sisneros N.B."/>
            <person name="Smith C.D."/>
            <person name="Smith T.F."/>
            <person name="Spieth J."/>
            <person name="Stage D.E."/>
            <person name="Stark A."/>
            <person name="Stephan W."/>
            <person name="Strausberg R.L."/>
            <person name="Strempel S."/>
            <person name="Sturgill D."/>
            <person name="Sutton G."/>
            <person name="Sutton G.G."/>
            <person name="Tao W."/>
            <person name="Teichmann S."/>
            <person name="Tobari Y.N."/>
            <person name="Tomimura Y."/>
            <person name="Tsolas J.M."/>
            <person name="Valente V.L."/>
            <person name="Venter E."/>
            <person name="Venter J.C."/>
            <person name="Vicario S."/>
            <person name="Vieira F.G."/>
            <person name="Vilella A.J."/>
            <person name="Villasante A."/>
            <person name="Walenz B."/>
            <person name="Wang J."/>
            <person name="Wasserman M."/>
            <person name="Watts T."/>
            <person name="Wilson D."/>
            <person name="Wilson R.K."/>
            <person name="Wing R.A."/>
            <person name="Wolfner M.F."/>
            <person name="Wong A."/>
            <person name="Wong G.K."/>
            <person name="Wu C.I."/>
            <person name="Wu G."/>
            <person name="Yamamoto D."/>
            <person name="Yang H.P."/>
            <person name="Yang S.P."/>
            <person name="Yorke J.A."/>
            <person name="Yoshida K."/>
            <person name="Zdobnov E."/>
            <person name="Zhang P."/>
            <person name="Zhang Y."/>
            <person name="Zimin A.V."/>
            <person name="Baldwin J."/>
            <person name="Abdouelleil A."/>
            <person name="Abdulkadir J."/>
            <person name="Abebe A."/>
            <person name="Abera B."/>
            <person name="Abreu J."/>
            <person name="Acer S.C."/>
            <person name="Aftuck L."/>
            <person name="Alexander A."/>
            <person name="An P."/>
            <person name="Anderson E."/>
            <person name="Anderson S."/>
            <person name="Arachi H."/>
            <person name="Azer M."/>
            <person name="Bachantsang P."/>
            <person name="Barry A."/>
            <person name="Bayul T."/>
            <person name="Berlin A."/>
            <person name="Bessette D."/>
            <person name="Bloom T."/>
            <person name="Blye J."/>
            <person name="Boguslavskiy L."/>
            <person name="Bonnet C."/>
            <person name="Boukhgalter B."/>
            <person name="Bourzgui I."/>
            <person name="Brown A."/>
            <person name="Cahill P."/>
            <person name="Channer S."/>
            <person name="Cheshatsang Y."/>
            <person name="Chuda L."/>
            <person name="Citroen M."/>
            <person name="Collymore A."/>
            <person name="Cooke P."/>
            <person name="Costello M."/>
            <person name="D'Aco K."/>
            <person name="Daza R."/>
            <person name="De Haan G."/>
            <person name="DeGray S."/>
            <person name="DeMaso C."/>
            <person name="Dhargay N."/>
            <person name="Dooley K."/>
            <person name="Dooley E."/>
            <person name="Doricent M."/>
            <person name="Dorje P."/>
            <person name="Dorjee K."/>
            <person name="Dupes A."/>
            <person name="Elong R."/>
            <person name="Falk J."/>
            <person name="Farina A."/>
            <person name="Faro S."/>
            <person name="Ferguson D."/>
            <person name="Fisher S."/>
            <person name="Foley C.D."/>
            <person name="Franke A."/>
            <person name="Friedrich D."/>
            <person name="Gadbois L."/>
            <person name="Gearin G."/>
            <person name="Gearin C.R."/>
            <person name="Giannoukos G."/>
            <person name="Goode T."/>
            <person name="Graham J."/>
            <person name="Grandbois E."/>
            <person name="Grewal S."/>
            <person name="Gyaltsen K."/>
            <person name="Hafez N."/>
            <person name="Hagos B."/>
            <person name="Hall J."/>
            <person name="Henson C."/>
            <person name="Hollinger A."/>
            <person name="Honan T."/>
            <person name="Huard M.D."/>
            <person name="Hughes L."/>
            <person name="Hurhula B."/>
            <person name="Husby M.E."/>
            <person name="Kamat A."/>
            <person name="Kanga B."/>
            <person name="Kashin S."/>
            <person name="Khazanovich D."/>
            <person name="Kisner P."/>
            <person name="Lance K."/>
            <person name="Lara M."/>
            <person name="Lee W."/>
            <person name="Lennon N."/>
            <person name="Letendre F."/>
            <person name="LeVine R."/>
            <person name="Lipovsky A."/>
            <person name="Liu X."/>
            <person name="Liu J."/>
            <person name="Liu S."/>
            <person name="Lokyitsang T."/>
            <person name="Lokyitsang Y."/>
            <person name="Lubonja R."/>
            <person name="Lui A."/>
            <person name="MacDonald P."/>
            <person name="Magnisalis V."/>
            <person name="Maru K."/>
            <person name="Matthews C."/>
            <person name="McCusker W."/>
            <person name="McDonough S."/>
            <person name="Mehta T."/>
            <person name="Meldrim J."/>
            <person name="Meneus L."/>
            <person name="Mihai O."/>
            <person name="Mihalev A."/>
            <person name="Mihova T."/>
            <person name="Mittelman R."/>
            <person name="Mlenga V."/>
            <person name="Montmayeur A."/>
            <person name="Mulrain L."/>
            <person name="Navidi A."/>
            <person name="Naylor J."/>
            <person name="Negash T."/>
            <person name="Nguyen T."/>
            <person name="Nguyen N."/>
            <person name="Nicol R."/>
            <person name="Norbu C."/>
            <person name="Norbu N."/>
            <person name="Novod N."/>
            <person name="O'Neill B."/>
            <person name="Osman S."/>
            <person name="Markiewicz E."/>
            <person name="Oyono O.L."/>
            <person name="Patti C."/>
            <person name="Phunkhang P."/>
            <person name="Pierre F."/>
            <person name="Priest M."/>
            <person name="Raghuraman S."/>
            <person name="Rege F."/>
            <person name="Reyes R."/>
            <person name="Rise C."/>
            <person name="Rogov P."/>
            <person name="Ross K."/>
            <person name="Ryan E."/>
            <person name="Settipalli S."/>
            <person name="Shea T."/>
            <person name="Sherpa N."/>
            <person name="Shi L."/>
            <person name="Shih D."/>
            <person name="Sparrow T."/>
            <person name="Spaulding J."/>
            <person name="Stalker J."/>
            <person name="Stange-Thomann N."/>
            <person name="Stavropoulos S."/>
            <person name="Stone C."/>
            <person name="Strader C."/>
            <person name="Tesfaye S."/>
            <person name="Thomson T."/>
            <person name="Thoulutsang Y."/>
            <person name="Thoulutsang D."/>
            <person name="Topham K."/>
            <person name="Topping I."/>
            <person name="Tsamla T."/>
            <person name="Vassiliev H."/>
            <person name="Vo A."/>
            <person name="Wangchuk T."/>
            <person name="Wangdi T."/>
            <person name="Weiand M."/>
            <person name="Wilkinson J."/>
            <person name="Wilson A."/>
            <person name="Yadav S."/>
            <person name="Young G."/>
            <person name="Yu Q."/>
            <person name="Zembek L."/>
            <person name="Zhong D."/>
            <person name="Zimmer A."/>
            <person name="Zwirko Z."/>
            <person name="Jaffe D.B."/>
            <person name="Alvarez P."/>
            <person name="Brockman W."/>
            <person name="Butler J."/>
            <person name="Chin C."/>
            <person name="Gnerre S."/>
            <person name="Grabherr M."/>
            <person name="Kleber M."/>
            <person name="Mauceli E."/>
            <person name="MacCallum I."/>
        </authorList>
    </citation>
    <scope>NUCLEOTIDE SEQUENCE [LARGE SCALE GENOMIC DNA]</scope>
    <source>
        <strain evidence="12">Tai18E2 / Tucson 14021-0261.01</strain>
    </source>
</reference>
<evidence type="ECO:0000256" key="8">
    <source>
        <dbReference type="ARBA" id="ARBA00023010"/>
    </source>
</evidence>
<keyword evidence="9 10" id="KW-0472">Membrane</keyword>
<name>B4PAK6_DROYA</name>
<dbReference type="GO" id="GO:0008320">
    <property type="term" value="F:protein transmembrane transporter activity"/>
    <property type="evidence" value="ECO:0007669"/>
    <property type="project" value="InterPro"/>
</dbReference>
<dbReference type="GO" id="GO:0005789">
    <property type="term" value="C:endoplasmic reticulum membrane"/>
    <property type="evidence" value="ECO:0007669"/>
    <property type="project" value="UniProtKB-SubCell"/>
</dbReference>
<evidence type="ECO:0000256" key="2">
    <source>
        <dbReference type="ARBA" id="ARBA00008274"/>
    </source>
</evidence>
<accession>B4PAK6</accession>
<evidence type="ECO:0000256" key="7">
    <source>
        <dbReference type="ARBA" id="ARBA00022989"/>
    </source>
</evidence>
<evidence type="ECO:0000256" key="10">
    <source>
        <dbReference type="SAM" id="Phobius"/>
    </source>
</evidence>
<dbReference type="HOGENOM" id="CLU_167752_0_1_1"/>
<dbReference type="EMBL" id="CM000158">
    <property type="protein sequence ID" value="EDW91397.2"/>
    <property type="molecule type" value="Genomic_DNA"/>
</dbReference>
<keyword evidence="5" id="KW-0256">Endoplasmic reticulum</keyword>
<protein>
    <recommendedName>
        <fullName evidence="13">Protein transport protein Sec61 subunit gamma</fullName>
    </recommendedName>
</protein>
<keyword evidence="3" id="KW-0813">Transport</keyword>
<dbReference type="KEGG" id="dya:Dyak_GE13801"/>
<evidence type="ECO:0000256" key="1">
    <source>
        <dbReference type="ARBA" id="ARBA00004389"/>
    </source>
</evidence>
<keyword evidence="8" id="KW-0811">Translocation</keyword>
<organism evidence="11 12">
    <name type="scientific">Drosophila yakuba</name>
    <name type="common">Fruit fly</name>
    <dbReference type="NCBI Taxonomy" id="7245"/>
    <lineage>
        <taxon>Eukaryota</taxon>
        <taxon>Metazoa</taxon>
        <taxon>Ecdysozoa</taxon>
        <taxon>Arthropoda</taxon>
        <taxon>Hexapoda</taxon>
        <taxon>Insecta</taxon>
        <taxon>Pterygota</taxon>
        <taxon>Neoptera</taxon>
        <taxon>Endopterygota</taxon>
        <taxon>Diptera</taxon>
        <taxon>Brachycera</taxon>
        <taxon>Muscomorpha</taxon>
        <taxon>Ephydroidea</taxon>
        <taxon>Drosophilidae</taxon>
        <taxon>Drosophila</taxon>
        <taxon>Sophophora</taxon>
    </lineage>
</organism>
<dbReference type="GO" id="GO:0006605">
    <property type="term" value="P:protein targeting"/>
    <property type="evidence" value="ECO:0007669"/>
    <property type="project" value="InterPro"/>
</dbReference>
<gene>
    <name evidence="11" type="primary">Dyak\GE13801</name>
    <name evidence="11" type="synonym">dyak_GLEANR_13979</name>
    <name evidence="11" type="synonym">GE13801</name>
    <name evidence="11" type="ORF">Dyak_GE13801</name>
</gene>
<dbReference type="InterPro" id="IPR023391">
    <property type="entry name" value="Prot_translocase_SecE_dom_sf"/>
</dbReference>
<keyword evidence="12" id="KW-1185">Reference proteome</keyword>
<evidence type="ECO:0000256" key="9">
    <source>
        <dbReference type="ARBA" id="ARBA00023136"/>
    </source>
</evidence>
<dbReference type="Proteomes" id="UP000002282">
    <property type="component" value="Chromosome 2R"/>
</dbReference>
<dbReference type="Pfam" id="PF00584">
    <property type="entry name" value="SecE"/>
    <property type="match status" value="1"/>
</dbReference>
<dbReference type="PANTHER" id="PTHR12309">
    <property type="entry name" value="SEC61 GAMMA SUBUNIT"/>
    <property type="match status" value="1"/>
</dbReference>
<comment type="similarity">
    <text evidence="2">Belongs to the SecE/SEC61-gamma family.</text>
</comment>
<dbReference type="InterPro" id="IPR001901">
    <property type="entry name" value="Translocase_SecE/Sec61-g"/>
</dbReference>
<dbReference type="AlphaFoldDB" id="B4PAK6"/>
<dbReference type="HAMAP" id="MF_00422">
    <property type="entry name" value="SecE"/>
    <property type="match status" value="1"/>
</dbReference>
<proteinExistence type="inferred from homology"/>
<evidence type="ECO:0000256" key="4">
    <source>
        <dbReference type="ARBA" id="ARBA00022692"/>
    </source>
</evidence>
<keyword evidence="4 10" id="KW-0812">Transmembrane</keyword>
<dbReference type="Gene3D" id="1.20.5.820">
    <property type="entry name" value="Preprotein translocase SecE subunit"/>
    <property type="match status" value="1"/>
</dbReference>
<evidence type="ECO:0000256" key="5">
    <source>
        <dbReference type="ARBA" id="ARBA00022824"/>
    </source>
</evidence>
<dbReference type="SUPFAM" id="SSF103456">
    <property type="entry name" value="Preprotein translocase SecE subunit"/>
    <property type="match status" value="1"/>
</dbReference>
<dbReference type="eggNOG" id="KOG3498">
    <property type="taxonomic scope" value="Eukaryota"/>
</dbReference>
<evidence type="ECO:0000256" key="3">
    <source>
        <dbReference type="ARBA" id="ARBA00022448"/>
    </source>
</evidence>
<dbReference type="NCBIfam" id="TIGR00327">
    <property type="entry name" value="secE_euk_arch"/>
    <property type="match status" value="1"/>
</dbReference>
<dbReference type="InterPro" id="IPR008158">
    <property type="entry name" value="Translocase_Sec61-g"/>
</dbReference>
<evidence type="ECO:0008006" key="13">
    <source>
        <dbReference type="Google" id="ProtNLM"/>
    </source>
</evidence>
<keyword evidence="6" id="KW-0653">Protein transport</keyword>
<feature type="transmembrane region" description="Helical" evidence="10">
    <location>
        <begin position="84"/>
        <end position="105"/>
    </location>
</feature>
<evidence type="ECO:0000313" key="12">
    <source>
        <dbReference type="Proteomes" id="UP000002282"/>
    </source>
</evidence>
<keyword evidence="7 10" id="KW-1133">Transmembrane helix</keyword>